<evidence type="ECO:0000259" key="4">
    <source>
        <dbReference type="PROSITE" id="PS50893"/>
    </source>
</evidence>
<dbReference type="PROSITE" id="PS50893">
    <property type="entry name" value="ABC_TRANSPORTER_2"/>
    <property type="match status" value="1"/>
</dbReference>
<dbReference type="Pfam" id="PF00005">
    <property type="entry name" value="ABC_tran"/>
    <property type="match status" value="1"/>
</dbReference>
<comment type="caution">
    <text evidence="5">The sequence shown here is derived from an EMBL/GenBank/DDBJ whole genome shotgun (WGS) entry which is preliminary data.</text>
</comment>
<reference evidence="5" key="1">
    <citation type="submission" date="2021-11" db="EMBL/GenBank/DDBJ databases">
        <title>Genome sequence.</title>
        <authorList>
            <person name="Sun Q."/>
        </authorList>
    </citation>
    <scope>NUCLEOTIDE SEQUENCE</scope>
    <source>
        <strain evidence="5">JC740</strain>
    </source>
</reference>
<protein>
    <submittedName>
        <fullName evidence="5">ATP-binding cassette domain-containing protein</fullName>
    </submittedName>
</protein>
<feature type="domain" description="ABC transporter" evidence="4">
    <location>
        <begin position="27"/>
        <end position="256"/>
    </location>
</feature>
<dbReference type="PANTHER" id="PTHR43582">
    <property type="entry name" value="LINEARMYCIN RESISTANCE ATP-BINDING PROTEIN LNRL"/>
    <property type="match status" value="1"/>
</dbReference>
<dbReference type="EMBL" id="JAJKFW010000022">
    <property type="protein sequence ID" value="MCC9642647.1"/>
    <property type="molecule type" value="Genomic_DNA"/>
</dbReference>
<dbReference type="InterPro" id="IPR027417">
    <property type="entry name" value="P-loop_NTPase"/>
</dbReference>
<evidence type="ECO:0000313" key="5">
    <source>
        <dbReference type="EMBL" id="MCC9642647.1"/>
    </source>
</evidence>
<organism evidence="5 6">
    <name type="scientific">Rhodopirellula halodulae</name>
    <dbReference type="NCBI Taxonomy" id="2894198"/>
    <lineage>
        <taxon>Bacteria</taxon>
        <taxon>Pseudomonadati</taxon>
        <taxon>Planctomycetota</taxon>
        <taxon>Planctomycetia</taxon>
        <taxon>Pirellulales</taxon>
        <taxon>Pirellulaceae</taxon>
        <taxon>Rhodopirellula</taxon>
    </lineage>
</organism>
<dbReference type="Gene3D" id="3.40.50.300">
    <property type="entry name" value="P-loop containing nucleotide triphosphate hydrolases"/>
    <property type="match status" value="1"/>
</dbReference>
<name>A0ABS8NGH2_9BACT</name>
<dbReference type="RefSeq" id="WP_230273523.1">
    <property type="nucleotide sequence ID" value="NZ_JAJKFW010000022.1"/>
</dbReference>
<evidence type="ECO:0000256" key="1">
    <source>
        <dbReference type="ARBA" id="ARBA00022741"/>
    </source>
</evidence>
<evidence type="ECO:0000256" key="3">
    <source>
        <dbReference type="SAM" id="MobiDB-lite"/>
    </source>
</evidence>
<dbReference type="SUPFAM" id="SSF52540">
    <property type="entry name" value="P-loop containing nucleoside triphosphate hydrolases"/>
    <property type="match status" value="1"/>
</dbReference>
<dbReference type="SMART" id="SM00382">
    <property type="entry name" value="AAA"/>
    <property type="match status" value="1"/>
</dbReference>
<evidence type="ECO:0000313" key="6">
    <source>
        <dbReference type="Proteomes" id="UP001430306"/>
    </source>
</evidence>
<dbReference type="InterPro" id="IPR003593">
    <property type="entry name" value="AAA+_ATPase"/>
</dbReference>
<keyword evidence="1" id="KW-0547">Nucleotide-binding</keyword>
<accession>A0ABS8NGH2</accession>
<keyword evidence="6" id="KW-1185">Reference proteome</keyword>
<dbReference type="GO" id="GO:0005524">
    <property type="term" value="F:ATP binding"/>
    <property type="evidence" value="ECO:0007669"/>
    <property type="project" value="UniProtKB-KW"/>
</dbReference>
<proteinExistence type="predicted"/>
<gene>
    <name evidence="5" type="ORF">LOC71_10200</name>
</gene>
<dbReference type="PANTHER" id="PTHR43582:SF5">
    <property type="entry name" value="ABC TRANSPORTER"/>
    <property type="match status" value="1"/>
</dbReference>
<feature type="region of interest" description="Disordered" evidence="3">
    <location>
        <begin position="1"/>
        <end position="20"/>
    </location>
</feature>
<keyword evidence="2 5" id="KW-0067">ATP-binding</keyword>
<dbReference type="Proteomes" id="UP001430306">
    <property type="component" value="Unassembled WGS sequence"/>
</dbReference>
<evidence type="ECO:0000256" key="2">
    <source>
        <dbReference type="ARBA" id="ARBA00022840"/>
    </source>
</evidence>
<sequence length="325" mass="34921">MALSSTASAPDEAPATTSDSSLGDVLCEVRDLHHRYGEHVALAGVDLSVRGGEIVAVLGKNGSGKTTLFRLLSTLLPIQKGTAILDGLDVSQHVHAVRSRLGIIFQSPSLDIKLTVDENLRCQGALYGLSGRELSNRCDELLDQFALTDRRRDLCQTLSGGLKRRVELAKGLLHRPRVMLLDEPSTGLDPAARLSLWEALQQLADSGVAVLLTTHLMEEAAKANRVVLMDQGQKIADDTPSRLRAGLGGGVLTIVPDDIATAKETLQRELQLDTQTVGETLRTPCDAPELVATVSRILGDNVQSISIGRPNLEDVFVAKTGKQFQ</sequence>
<dbReference type="InterPro" id="IPR003439">
    <property type="entry name" value="ABC_transporter-like_ATP-bd"/>
</dbReference>